<sequence>METATRHFYEKSTDPDVSYKLNDVYSALLKENQTTQIVLSTMLVNLDRKVDTLTEEVAALSSTTKSIETRLDSELTRSTDDKRSSLDIIEKINTRFYWSIIIAIGLAGLVLSVLKH</sequence>
<protein>
    <submittedName>
        <fullName evidence="2">Uncharacterized protein</fullName>
    </submittedName>
</protein>
<evidence type="ECO:0000313" key="3">
    <source>
        <dbReference type="Proteomes" id="UP000192738"/>
    </source>
</evidence>
<keyword evidence="1" id="KW-0472">Membrane</keyword>
<proteinExistence type="predicted"/>
<reference evidence="2 3" key="1">
    <citation type="submission" date="2017-04" db="EMBL/GenBank/DDBJ databases">
        <authorList>
            <person name="Afonso C.L."/>
            <person name="Miller P.J."/>
            <person name="Scott M.A."/>
            <person name="Spackman E."/>
            <person name="Goraichik I."/>
            <person name="Dimitrov K.M."/>
            <person name="Suarez D.L."/>
            <person name="Swayne D.E."/>
        </authorList>
    </citation>
    <scope>NUCLEOTIDE SEQUENCE [LARGE SCALE GENOMIC DNA]</scope>
    <source>
        <strain evidence="2 3">DSM 5090</strain>
    </source>
</reference>
<keyword evidence="3" id="KW-1185">Reference proteome</keyword>
<dbReference type="RefSeq" id="WP_084576363.1">
    <property type="nucleotide sequence ID" value="NZ_CP155572.1"/>
</dbReference>
<dbReference type="Proteomes" id="UP000192738">
    <property type="component" value="Unassembled WGS sequence"/>
</dbReference>
<dbReference type="AlphaFoldDB" id="A0A1W2CST4"/>
<evidence type="ECO:0000313" key="2">
    <source>
        <dbReference type="EMBL" id="SMC88297.1"/>
    </source>
</evidence>
<organism evidence="2 3">
    <name type="scientific">Sporomusa malonica</name>
    <dbReference type="NCBI Taxonomy" id="112901"/>
    <lineage>
        <taxon>Bacteria</taxon>
        <taxon>Bacillati</taxon>
        <taxon>Bacillota</taxon>
        <taxon>Negativicutes</taxon>
        <taxon>Selenomonadales</taxon>
        <taxon>Sporomusaceae</taxon>
        <taxon>Sporomusa</taxon>
    </lineage>
</organism>
<feature type="transmembrane region" description="Helical" evidence="1">
    <location>
        <begin position="96"/>
        <end position="114"/>
    </location>
</feature>
<evidence type="ECO:0000256" key="1">
    <source>
        <dbReference type="SAM" id="Phobius"/>
    </source>
</evidence>
<dbReference type="EMBL" id="FWXI01000011">
    <property type="protein sequence ID" value="SMC88297.1"/>
    <property type="molecule type" value="Genomic_DNA"/>
</dbReference>
<name>A0A1W2CST4_9FIRM</name>
<accession>A0A1W2CST4</accession>
<keyword evidence="1" id="KW-1133">Transmembrane helix</keyword>
<keyword evidence="1" id="KW-0812">Transmembrane</keyword>
<gene>
    <name evidence="2" type="ORF">SAMN04488500_111131</name>
</gene>